<feature type="domain" description="Fe/B12 periplasmic-binding" evidence="2">
    <location>
        <begin position="78"/>
        <end position="338"/>
    </location>
</feature>
<dbReference type="RefSeq" id="WP_323576387.1">
    <property type="nucleotide sequence ID" value="NZ_JAYGJQ010000002.1"/>
</dbReference>
<dbReference type="InterPro" id="IPR002491">
    <property type="entry name" value="ABC_transptr_periplasmic_BD"/>
</dbReference>
<dbReference type="Gene3D" id="3.40.50.1980">
    <property type="entry name" value="Nitrogenase molybdenum iron protein domain"/>
    <property type="match status" value="2"/>
</dbReference>
<keyword evidence="1" id="KW-0732">Signal</keyword>
<dbReference type="SUPFAM" id="SSF53807">
    <property type="entry name" value="Helical backbone' metal receptor"/>
    <property type="match status" value="1"/>
</dbReference>
<feature type="signal peptide" evidence="1">
    <location>
        <begin position="1"/>
        <end position="18"/>
    </location>
</feature>
<organism evidence="3 4">
    <name type="scientific">Bacteriovorax antarcticus</name>
    <dbReference type="NCBI Taxonomy" id="3088717"/>
    <lineage>
        <taxon>Bacteria</taxon>
        <taxon>Pseudomonadati</taxon>
        <taxon>Bdellovibrionota</taxon>
        <taxon>Bacteriovoracia</taxon>
        <taxon>Bacteriovoracales</taxon>
        <taxon>Bacteriovoracaceae</taxon>
        <taxon>Bacteriovorax</taxon>
    </lineage>
</organism>
<protein>
    <submittedName>
        <fullName evidence="3">ABC transporter substrate-binding protein</fullName>
    </submittedName>
</protein>
<dbReference type="PROSITE" id="PS50983">
    <property type="entry name" value="FE_B12_PBP"/>
    <property type="match status" value="1"/>
</dbReference>
<reference evidence="3 4" key="1">
    <citation type="submission" date="2023-11" db="EMBL/GenBank/DDBJ databases">
        <title>A Novel Polar Bacteriovorax (B. antarcticus) Isolated from the Biocrust in Antarctica.</title>
        <authorList>
            <person name="Mun W."/>
            <person name="Choi S.Y."/>
            <person name="Mitchell R.J."/>
        </authorList>
    </citation>
    <scope>NUCLEOTIDE SEQUENCE [LARGE SCALE GENOMIC DNA]</scope>
    <source>
        <strain evidence="3 4">PP10</strain>
    </source>
</reference>
<evidence type="ECO:0000256" key="1">
    <source>
        <dbReference type="SAM" id="SignalP"/>
    </source>
</evidence>
<accession>A0ABU5VU55</accession>
<sequence length="351" mass="40629">MKSILLILGLFTTMTAMALDCESQKPMSEYKPRYAKLFFIKYYKDFKIVDSVNDHFIVTDKKLSCTTKLPVMSSKVERFVATSTTHIPFLKVFSLEKTLIGFQGVNYIFDPTLRAQNIRNINYQMNPEELISLKADLVMAYAANISSEKRLNDLRQLQIPIVLNRDFQEQHPLARAEWIVFSALFFSKDLEAQKIFKDIEVNYLKIKNEIKKTKPVILVGDIQNGKWATCGGLSDLAILINDAGGTLLLDRKNPETQYFPLENVLSMKEVPQIWLSQNTWENKTKITADPRYNRFSKISVYNNNKLLNAAGFNDYWETGLSRPDLLLKDLYSIFHPEKNLNPKLVWYKELK</sequence>
<evidence type="ECO:0000313" key="4">
    <source>
        <dbReference type="Proteomes" id="UP001302274"/>
    </source>
</evidence>
<dbReference type="InterPro" id="IPR050902">
    <property type="entry name" value="ABC_Transporter_SBP"/>
</dbReference>
<keyword evidence="4" id="KW-1185">Reference proteome</keyword>
<evidence type="ECO:0000313" key="3">
    <source>
        <dbReference type="EMBL" id="MEA9356587.1"/>
    </source>
</evidence>
<dbReference type="Proteomes" id="UP001302274">
    <property type="component" value="Unassembled WGS sequence"/>
</dbReference>
<dbReference type="EMBL" id="JAYGJQ010000002">
    <property type="protein sequence ID" value="MEA9356587.1"/>
    <property type="molecule type" value="Genomic_DNA"/>
</dbReference>
<evidence type="ECO:0000259" key="2">
    <source>
        <dbReference type="PROSITE" id="PS50983"/>
    </source>
</evidence>
<name>A0ABU5VU55_9BACT</name>
<dbReference type="PANTHER" id="PTHR30535:SF34">
    <property type="entry name" value="MOLYBDATE-BINDING PROTEIN MOLA"/>
    <property type="match status" value="1"/>
</dbReference>
<feature type="chain" id="PRO_5046944942" evidence="1">
    <location>
        <begin position="19"/>
        <end position="351"/>
    </location>
</feature>
<comment type="caution">
    <text evidence="3">The sequence shown here is derived from an EMBL/GenBank/DDBJ whole genome shotgun (WGS) entry which is preliminary data.</text>
</comment>
<proteinExistence type="predicted"/>
<gene>
    <name evidence="3" type="ORF">SHI21_10245</name>
</gene>
<dbReference type="PANTHER" id="PTHR30535">
    <property type="entry name" value="VITAMIN B12-BINDING PROTEIN"/>
    <property type="match status" value="1"/>
</dbReference>